<dbReference type="GO" id="GO:0005829">
    <property type="term" value="C:cytosol"/>
    <property type="evidence" value="ECO:0007669"/>
    <property type="project" value="TreeGrafter"/>
</dbReference>
<proteinExistence type="predicted"/>
<evidence type="ECO:0000259" key="2">
    <source>
        <dbReference type="PROSITE" id="PS50943"/>
    </source>
</evidence>
<dbReference type="PANTHER" id="PTHR46797">
    <property type="entry name" value="HTH-TYPE TRANSCRIPTIONAL REGULATOR"/>
    <property type="match status" value="1"/>
</dbReference>
<dbReference type="InterPro" id="IPR010982">
    <property type="entry name" value="Lambda_DNA-bd_dom_sf"/>
</dbReference>
<comment type="caution">
    <text evidence="3">The sequence shown here is derived from an EMBL/GenBank/DDBJ whole genome shotgun (WGS) entry which is preliminary data.</text>
</comment>
<dbReference type="SMART" id="SM00530">
    <property type="entry name" value="HTH_XRE"/>
    <property type="match status" value="1"/>
</dbReference>
<gene>
    <name evidence="3" type="ORF">E8A74_43095</name>
</gene>
<dbReference type="PROSITE" id="PS50943">
    <property type="entry name" value="HTH_CROC1"/>
    <property type="match status" value="1"/>
</dbReference>
<dbReference type="PANTHER" id="PTHR46797:SF1">
    <property type="entry name" value="METHYLPHOSPHONATE SYNTHASE"/>
    <property type="match status" value="1"/>
</dbReference>
<keyword evidence="1" id="KW-0238">DNA-binding</keyword>
<protein>
    <submittedName>
        <fullName evidence="3">Helix-turn-helix domain-containing protein</fullName>
    </submittedName>
</protein>
<dbReference type="Pfam" id="PF01381">
    <property type="entry name" value="HTH_3"/>
    <property type="match status" value="1"/>
</dbReference>
<dbReference type="SUPFAM" id="SSF47413">
    <property type="entry name" value="lambda repressor-like DNA-binding domains"/>
    <property type="match status" value="1"/>
</dbReference>
<dbReference type="AlphaFoldDB" id="A0A4U1IU97"/>
<dbReference type="GO" id="GO:0003700">
    <property type="term" value="F:DNA-binding transcription factor activity"/>
    <property type="evidence" value="ECO:0007669"/>
    <property type="project" value="TreeGrafter"/>
</dbReference>
<dbReference type="InterPro" id="IPR050807">
    <property type="entry name" value="TransReg_Diox_bact_type"/>
</dbReference>
<dbReference type="GO" id="GO:0003677">
    <property type="term" value="F:DNA binding"/>
    <property type="evidence" value="ECO:0007669"/>
    <property type="project" value="UniProtKB-KW"/>
</dbReference>
<keyword evidence="4" id="KW-1185">Reference proteome</keyword>
<dbReference type="Gene3D" id="1.10.260.40">
    <property type="entry name" value="lambda repressor-like DNA-binding domains"/>
    <property type="match status" value="1"/>
</dbReference>
<name>A0A4U1IU97_9BACT</name>
<accession>A0A4U1IU97</accession>
<dbReference type="CDD" id="cd00093">
    <property type="entry name" value="HTH_XRE"/>
    <property type="match status" value="1"/>
</dbReference>
<evidence type="ECO:0000313" key="4">
    <source>
        <dbReference type="Proteomes" id="UP000309215"/>
    </source>
</evidence>
<organism evidence="3 4">
    <name type="scientific">Polyangium fumosum</name>
    <dbReference type="NCBI Taxonomy" id="889272"/>
    <lineage>
        <taxon>Bacteria</taxon>
        <taxon>Pseudomonadati</taxon>
        <taxon>Myxococcota</taxon>
        <taxon>Polyangia</taxon>
        <taxon>Polyangiales</taxon>
        <taxon>Polyangiaceae</taxon>
        <taxon>Polyangium</taxon>
    </lineage>
</organism>
<dbReference type="EMBL" id="SSMQ01000077">
    <property type="protein sequence ID" value="TKC97982.1"/>
    <property type="molecule type" value="Genomic_DNA"/>
</dbReference>
<dbReference type="Proteomes" id="UP000309215">
    <property type="component" value="Unassembled WGS sequence"/>
</dbReference>
<sequence length="128" mass="14025">MVGISDTLMRELGGTVPRRTEPKPLCLKVGARIRELRTERGMSLQDLAEAGALSKGHLSSIEQGLAAITIETVERIAAALGVSPFCVITFPEDDELDRIADLARKLPKGERRKLRKELEGRTTHEPPA</sequence>
<reference evidence="3 4" key="1">
    <citation type="submission" date="2019-04" db="EMBL/GenBank/DDBJ databases">
        <authorList>
            <person name="Li Y."/>
            <person name="Wang J."/>
        </authorList>
    </citation>
    <scope>NUCLEOTIDE SEQUENCE [LARGE SCALE GENOMIC DNA]</scope>
    <source>
        <strain evidence="3 4">DSM 14668</strain>
    </source>
</reference>
<evidence type="ECO:0000256" key="1">
    <source>
        <dbReference type="ARBA" id="ARBA00023125"/>
    </source>
</evidence>
<feature type="domain" description="HTH cro/C1-type" evidence="2">
    <location>
        <begin position="33"/>
        <end position="88"/>
    </location>
</feature>
<dbReference type="InterPro" id="IPR001387">
    <property type="entry name" value="Cro/C1-type_HTH"/>
</dbReference>
<evidence type="ECO:0000313" key="3">
    <source>
        <dbReference type="EMBL" id="TKC97982.1"/>
    </source>
</evidence>